<reference evidence="1" key="1">
    <citation type="submission" date="2022-03" db="EMBL/GenBank/DDBJ databases">
        <authorList>
            <person name="Alioto T."/>
            <person name="Alioto T."/>
            <person name="Gomez Garrido J."/>
        </authorList>
    </citation>
    <scope>NUCLEOTIDE SEQUENCE</scope>
</reference>
<organism evidence="1 2">
    <name type="scientific">Pelobates cultripes</name>
    <name type="common">Western spadefoot toad</name>
    <dbReference type="NCBI Taxonomy" id="61616"/>
    <lineage>
        <taxon>Eukaryota</taxon>
        <taxon>Metazoa</taxon>
        <taxon>Chordata</taxon>
        <taxon>Craniata</taxon>
        <taxon>Vertebrata</taxon>
        <taxon>Euteleostomi</taxon>
        <taxon>Amphibia</taxon>
        <taxon>Batrachia</taxon>
        <taxon>Anura</taxon>
        <taxon>Pelobatoidea</taxon>
        <taxon>Pelobatidae</taxon>
        <taxon>Pelobates</taxon>
    </lineage>
</organism>
<sequence length="186" mass="20862">MPNALSASSVIRSPPVLAAFKWHISRDYITYVLKEPEGETRPRKHALTSLRWATPTNPATGQNFPRLIGSSGPQLRDTDTARITSGLILLHNPIKLSEEEEIAAEVQTDRKILVDQSILCNVVTITEDYSESTGETYSAPKEILSKEKDVNESRSFLYKMFWCCSNCYKNTDEEIAVPIAVKTVEE</sequence>
<dbReference type="AlphaFoldDB" id="A0AAD1VKH0"/>
<protein>
    <submittedName>
        <fullName evidence="1">Uncharacterized protein</fullName>
    </submittedName>
</protein>
<dbReference type="Proteomes" id="UP001295444">
    <property type="component" value="Chromosome 01"/>
</dbReference>
<evidence type="ECO:0000313" key="2">
    <source>
        <dbReference type="Proteomes" id="UP001295444"/>
    </source>
</evidence>
<gene>
    <name evidence="1" type="ORF">PECUL_23A045706</name>
</gene>
<proteinExistence type="predicted"/>
<evidence type="ECO:0000313" key="1">
    <source>
        <dbReference type="EMBL" id="CAH2220772.1"/>
    </source>
</evidence>
<dbReference type="EMBL" id="OW240912">
    <property type="protein sequence ID" value="CAH2220772.1"/>
    <property type="molecule type" value="Genomic_DNA"/>
</dbReference>
<keyword evidence="2" id="KW-1185">Reference proteome</keyword>
<name>A0AAD1VKH0_PELCU</name>
<accession>A0AAD1VKH0</accession>